<accession>A0A9W8CP57</accession>
<dbReference type="PROSITE" id="PS00105">
    <property type="entry name" value="AA_TRANSFER_CLASS_1"/>
    <property type="match status" value="1"/>
</dbReference>
<dbReference type="Proteomes" id="UP001143981">
    <property type="component" value="Unassembled WGS sequence"/>
</dbReference>
<evidence type="ECO:0000256" key="1">
    <source>
        <dbReference type="ARBA" id="ARBA00007441"/>
    </source>
</evidence>
<gene>
    <name evidence="4" type="ORF">LPJ61_006103</name>
</gene>
<keyword evidence="2" id="KW-0663">Pyridoxal phosphate</keyword>
<dbReference type="SUPFAM" id="SSF53383">
    <property type="entry name" value="PLP-dependent transferases"/>
    <property type="match status" value="1"/>
</dbReference>
<comment type="caution">
    <text evidence="4">The sequence shown here is derived from an EMBL/GenBank/DDBJ whole genome shotgun (WGS) entry which is preliminary data.</text>
</comment>
<dbReference type="GO" id="GO:0030170">
    <property type="term" value="F:pyridoxal phosphate binding"/>
    <property type="evidence" value="ECO:0007669"/>
    <property type="project" value="InterPro"/>
</dbReference>
<keyword evidence="5" id="KW-1185">Reference proteome</keyword>
<dbReference type="InterPro" id="IPR004839">
    <property type="entry name" value="Aminotransferase_I/II_large"/>
</dbReference>
<feature type="non-terminal residue" evidence="4">
    <location>
        <position position="1"/>
    </location>
</feature>
<dbReference type="GO" id="GO:0006520">
    <property type="term" value="P:amino acid metabolic process"/>
    <property type="evidence" value="ECO:0007669"/>
    <property type="project" value="TreeGrafter"/>
</dbReference>
<dbReference type="InterPro" id="IPR050478">
    <property type="entry name" value="Ethylene_sulfur-biosynth"/>
</dbReference>
<dbReference type="PANTHER" id="PTHR43795:SF39">
    <property type="entry name" value="AMINOTRANSFERASE CLASS I_CLASSII DOMAIN-CONTAINING PROTEIN"/>
    <property type="match status" value="1"/>
</dbReference>
<dbReference type="GO" id="GO:0008483">
    <property type="term" value="F:transaminase activity"/>
    <property type="evidence" value="ECO:0007669"/>
    <property type="project" value="TreeGrafter"/>
</dbReference>
<dbReference type="InterPro" id="IPR015421">
    <property type="entry name" value="PyrdxlP-dep_Trfase_major"/>
</dbReference>
<dbReference type="AlphaFoldDB" id="A0A9W8CP57"/>
<dbReference type="InterPro" id="IPR015424">
    <property type="entry name" value="PyrdxlP-dep_Trfase"/>
</dbReference>
<evidence type="ECO:0000313" key="5">
    <source>
        <dbReference type="Proteomes" id="UP001143981"/>
    </source>
</evidence>
<organism evidence="4 5">
    <name type="scientific">Coemansia biformis</name>
    <dbReference type="NCBI Taxonomy" id="1286918"/>
    <lineage>
        <taxon>Eukaryota</taxon>
        <taxon>Fungi</taxon>
        <taxon>Fungi incertae sedis</taxon>
        <taxon>Zoopagomycota</taxon>
        <taxon>Kickxellomycotina</taxon>
        <taxon>Kickxellomycetes</taxon>
        <taxon>Kickxellales</taxon>
        <taxon>Kickxellaceae</taxon>
        <taxon>Coemansia</taxon>
    </lineage>
</organism>
<dbReference type="InterPro" id="IPR004838">
    <property type="entry name" value="NHTrfase_class1_PyrdxlP-BS"/>
</dbReference>
<reference evidence="4" key="1">
    <citation type="submission" date="2022-07" db="EMBL/GenBank/DDBJ databases">
        <title>Phylogenomic reconstructions and comparative analyses of Kickxellomycotina fungi.</title>
        <authorList>
            <person name="Reynolds N.K."/>
            <person name="Stajich J.E."/>
            <person name="Barry K."/>
            <person name="Grigoriev I.V."/>
            <person name="Crous P."/>
            <person name="Smith M.E."/>
        </authorList>
    </citation>
    <scope>NUCLEOTIDE SEQUENCE</scope>
    <source>
        <strain evidence="4">BCRC 34381</strain>
    </source>
</reference>
<dbReference type="OrthoDB" id="7042322at2759"/>
<evidence type="ECO:0000259" key="3">
    <source>
        <dbReference type="Pfam" id="PF00155"/>
    </source>
</evidence>
<name>A0A9W8CP57_9FUNG</name>
<proteinExistence type="inferred from homology"/>
<protein>
    <recommendedName>
        <fullName evidence="3">Aminotransferase class I/classII large domain-containing protein</fullName>
    </recommendedName>
</protein>
<dbReference type="InterPro" id="IPR015422">
    <property type="entry name" value="PyrdxlP-dep_Trfase_small"/>
</dbReference>
<comment type="similarity">
    <text evidence="1">Belongs to the class-I pyridoxal-phosphate-dependent aminotransferase family.</text>
</comment>
<dbReference type="EMBL" id="JANBOI010002580">
    <property type="protein sequence ID" value="KAJ1720955.1"/>
    <property type="molecule type" value="Genomic_DNA"/>
</dbReference>
<dbReference type="Gene3D" id="3.40.640.10">
    <property type="entry name" value="Type I PLP-dependent aspartate aminotransferase-like (Major domain)"/>
    <property type="match status" value="1"/>
</dbReference>
<evidence type="ECO:0000256" key="2">
    <source>
        <dbReference type="ARBA" id="ARBA00022898"/>
    </source>
</evidence>
<dbReference type="Pfam" id="PF00155">
    <property type="entry name" value="Aminotran_1_2"/>
    <property type="match status" value="1"/>
</dbReference>
<feature type="domain" description="Aminotransferase class I/classII large" evidence="3">
    <location>
        <begin position="73"/>
        <end position="436"/>
    </location>
</feature>
<dbReference type="PANTHER" id="PTHR43795">
    <property type="entry name" value="BIFUNCTIONAL ASPARTATE AMINOTRANSFERASE AND GLUTAMATE/ASPARTATE-PREPHENATE AMINOTRANSFERASE-RELATED"/>
    <property type="match status" value="1"/>
</dbReference>
<dbReference type="Gene3D" id="3.90.1150.10">
    <property type="entry name" value="Aspartate Aminotransferase, domain 1"/>
    <property type="match status" value="1"/>
</dbReference>
<evidence type="ECO:0000313" key="4">
    <source>
        <dbReference type="EMBL" id="KAJ1720955.1"/>
    </source>
</evidence>
<dbReference type="CDD" id="cd00609">
    <property type="entry name" value="AAT_like"/>
    <property type="match status" value="1"/>
</dbReference>
<sequence>AMATPELSAGAQVATTKVPVVFKAFSWLSENPYKDTNPSGIINAGVAANATIAPLLVEKLRAISDGFVAADLEYNFPNGNTELREEVAHLTNRHFNPAAPVSPGDIVVANGCTSVIEMLTFAMCDPGDHVLIPAPCYLALKGDMGMRALAVATPVALPIEEAMDERQIAHFERALADIEGAGGKAKMLFLMSPHNPLGTIYPRKVLQALLRFASEHRLFVVVDEIYALSVFDSSDDATAFESVLAWTDLDSFIDPASVVVVHGLSKDFGLNGLRMGWALSPWNKDLVNVLNCYSQFGYRPTHTDRLITTFLADHEYVDSLLQVSRGKLAANYALVARVLDRHSIRYIPCVAGHFVWLRLPVLACAKVLLLQGKVAPEEAASTEWTFEYETLVWESLIKDAHIYMPPGQCFSATEPGWFRLTFSIREDELTIVLDRLVQACTTSC</sequence>
<dbReference type="PRINTS" id="PR00753">
    <property type="entry name" value="ACCSYNTHASE"/>
</dbReference>